<feature type="transmembrane region" description="Helical" evidence="10">
    <location>
        <begin position="78"/>
        <end position="97"/>
    </location>
</feature>
<keyword evidence="8 10" id="KW-1133">Transmembrane helix</keyword>
<evidence type="ECO:0000313" key="12">
    <source>
        <dbReference type="Proteomes" id="UP000220158"/>
    </source>
</evidence>
<dbReference type="AlphaFoldDB" id="A0A1J1HBK7"/>
<feature type="transmembrane region" description="Helical" evidence="10">
    <location>
        <begin position="368"/>
        <end position="392"/>
    </location>
</feature>
<name>A0A1J1HBK7_PLARL</name>
<accession>A0A1J1HBK7</accession>
<evidence type="ECO:0000313" key="11">
    <source>
        <dbReference type="EMBL" id="CRH02795.1"/>
    </source>
</evidence>
<comment type="catalytic activity">
    <reaction evidence="10">
        <text>[protein]-C-terminal S-[(2E,6E)-farnesyl]-L-cysteine + S-adenosyl-L-methionine = [protein]-C-terminal S-[(2E,6E)-farnesyl]-L-cysteine methyl ester + S-adenosyl-L-homocysteine</text>
        <dbReference type="Rhea" id="RHEA:21672"/>
        <dbReference type="Rhea" id="RHEA-COMP:12125"/>
        <dbReference type="Rhea" id="RHEA-COMP:12126"/>
        <dbReference type="ChEBI" id="CHEBI:57856"/>
        <dbReference type="ChEBI" id="CHEBI:59789"/>
        <dbReference type="ChEBI" id="CHEBI:90510"/>
        <dbReference type="ChEBI" id="CHEBI:90511"/>
        <dbReference type="EC" id="2.1.1.100"/>
    </reaction>
</comment>
<dbReference type="Gene3D" id="1.20.120.1630">
    <property type="match status" value="1"/>
</dbReference>
<evidence type="ECO:0000256" key="7">
    <source>
        <dbReference type="ARBA" id="ARBA00022692"/>
    </source>
</evidence>
<evidence type="ECO:0000256" key="3">
    <source>
        <dbReference type="ARBA" id="ARBA00012151"/>
    </source>
</evidence>
<keyword evidence="10" id="KW-0256">Endoplasmic reticulum</keyword>
<keyword evidence="7 10" id="KW-0812">Transmembrane</keyword>
<evidence type="ECO:0000256" key="1">
    <source>
        <dbReference type="ARBA" id="ARBA00004141"/>
    </source>
</evidence>
<feature type="transmembrane region" description="Helical" evidence="10">
    <location>
        <begin position="147"/>
        <end position="170"/>
    </location>
</feature>
<dbReference type="KEGG" id="prel:PRELSG_1452900"/>
<dbReference type="EMBL" id="LN835309">
    <property type="protein sequence ID" value="CRH02795.1"/>
    <property type="molecule type" value="Genomic_DNA"/>
</dbReference>
<evidence type="ECO:0000256" key="10">
    <source>
        <dbReference type="RuleBase" id="RU362022"/>
    </source>
</evidence>
<dbReference type="VEuPathDB" id="PlasmoDB:PRELSG_1452900"/>
<dbReference type="InterPro" id="IPR025770">
    <property type="entry name" value="PPMT_MeTrfase"/>
</dbReference>
<dbReference type="PANTHER" id="PTHR12714:SF9">
    <property type="entry name" value="PROTEIN-S-ISOPRENYLCYSTEINE O-METHYLTRANSFERASE"/>
    <property type="match status" value="1"/>
</dbReference>
<comment type="similarity">
    <text evidence="2 10">Belongs to the class VI-like SAM-binding methyltransferase superfamily. Isoprenylcysteine carboxyl methyltransferase family.</text>
</comment>
<feature type="transmembrane region" description="Helical" evidence="10">
    <location>
        <begin position="436"/>
        <end position="464"/>
    </location>
</feature>
<dbReference type="EC" id="2.1.1.100" evidence="3 10"/>
<dbReference type="Pfam" id="PF04140">
    <property type="entry name" value="ICMT"/>
    <property type="match status" value="1"/>
</dbReference>
<dbReference type="GO" id="GO:0032259">
    <property type="term" value="P:methylation"/>
    <property type="evidence" value="ECO:0007669"/>
    <property type="project" value="UniProtKB-KW"/>
</dbReference>
<keyword evidence="4 10" id="KW-0489">Methyltransferase</keyword>
<dbReference type="OrthoDB" id="422086at2759"/>
<feature type="transmembrane region" description="Helical" evidence="10">
    <location>
        <begin position="48"/>
        <end position="66"/>
    </location>
</feature>
<dbReference type="GO" id="GO:0005789">
    <property type="term" value="C:endoplasmic reticulum membrane"/>
    <property type="evidence" value="ECO:0007669"/>
    <property type="project" value="UniProtKB-SubCell"/>
</dbReference>
<dbReference type="GO" id="GO:0004671">
    <property type="term" value="F:protein C-terminal S-isoprenylcysteine carboxyl O-methyltransferase activity"/>
    <property type="evidence" value="ECO:0007669"/>
    <property type="project" value="UniProtKB-EC"/>
</dbReference>
<gene>
    <name evidence="11" type="ORF">PRELSG_1452900</name>
</gene>
<dbReference type="GeneID" id="39738961"/>
<dbReference type="InterPro" id="IPR007269">
    <property type="entry name" value="ICMT_MeTrfase"/>
</dbReference>
<organism evidence="11 12">
    <name type="scientific">Plasmodium relictum</name>
    <dbReference type="NCBI Taxonomy" id="85471"/>
    <lineage>
        <taxon>Eukaryota</taxon>
        <taxon>Sar</taxon>
        <taxon>Alveolata</taxon>
        <taxon>Apicomplexa</taxon>
        <taxon>Aconoidasida</taxon>
        <taxon>Haemosporida</taxon>
        <taxon>Plasmodiidae</taxon>
        <taxon>Plasmodium</taxon>
        <taxon>Plasmodium (Haemamoeba)</taxon>
    </lineage>
</organism>
<dbReference type="PANTHER" id="PTHR12714">
    <property type="entry name" value="PROTEIN-S ISOPRENYLCYSTEINE O-METHYLTRANSFERASE"/>
    <property type="match status" value="1"/>
</dbReference>
<dbReference type="OMA" id="GLYKYMR"/>
<comment type="subcellular location">
    <subcellularLocation>
        <location evidence="10">Endoplasmic reticulum membrane</location>
        <topology evidence="10">Multi-pass membrane protein</topology>
    </subcellularLocation>
    <subcellularLocation>
        <location evidence="1">Membrane</location>
        <topology evidence="1">Multi-pass membrane protein</topology>
    </subcellularLocation>
</comment>
<evidence type="ECO:0000256" key="6">
    <source>
        <dbReference type="ARBA" id="ARBA00022691"/>
    </source>
</evidence>
<feature type="transmembrane region" description="Helical" evidence="10">
    <location>
        <begin position="109"/>
        <end position="127"/>
    </location>
</feature>
<evidence type="ECO:0000256" key="5">
    <source>
        <dbReference type="ARBA" id="ARBA00022679"/>
    </source>
</evidence>
<dbReference type="PROSITE" id="PS51564">
    <property type="entry name" value="SAM_ICMT"/>
    <property type="match status" value="1"/>
</dbReference>
<keyword evidence="5 11" id="KW-0808">Transferase</keyword>
<dbReference type="Proteomes" id="UP000220158">
    <property type="component" value="Chromosome 14"/>
</dbReference>
<evidence type="ECO:0000256" key="4">
    <source>
        <dbReference type="ARBA" id="ARBA00022603"/>
    </source>
</evidence>
<protein>
    <recommendedName>
        <fullName evidence="3 10">Protein-S-isoprenylcysteine O-methyltransferase</fullName>
        <ecNumber evidence="3 10">2.1.1.100</ecNumber>
    </recommendedName>
</protein>
<evidence type="ECO:0000256" key="9">
    <source>
        <dbReference type="ARBA" id="ARBA00023136"/>
    </source>
</evidence>
<dbReference type="RefSeq" id="XP_028535315.1">
    <property type="nucleotide sequence ID" value="XM_028679619.1"/>
</dbReference>
<sequence>MNITRYIISTFLLYTIILNYNILIYLIDTNLYEIKEKRNLCKFFGYCLHNFLDYGFVSVYIIVGFLPNKNVYMKHSKYNYIFAKILLVYFLFFFFHFTINIFNNFPLNIFYLVITIFHLSEFFLSFLHNKDNHNFYNFLVNPNRAYVYFFICTLIEYYAKIFLFVILSVFEKYINKRFLHKLLLFNHFFLKNYLENYGNCSYSYYNRIKVDNFNLFRINEISERTKILKNYKHYNNQIIGIFLSKRELLKENHLKCFLNNIFIKDISNKKKLLNSEEILYSKFKIKIHENYKTRKKFKSIKDNSRLLTYGRCIFSETALKNMIDNYLNSTFSKTYDLNDSFFQNVFLKYKRIFYKYELPNIFGKLYNCYLYVVLLSLVFSLIGLFLRLFGIIQCSSNFSFYVLNSHSLKKKNMKKEHYLVKRGLYKYMRHPCYTGWFYYSIFLQLFLFNIFCFLLSFLISWVFLYRTIKIEENNLLEYYSEEYKKYKMETPNIYIPFMNNI</sequence>
<feature type="transmembrane region" description="Helical" evidence="10">
    <location>
        <begin position="6"/>
        <end position="27"/>
    </location>
</feature>
<keyword evidence="6 10" id="KW-0949">S-adenosyl-L-methionine</keyword>
<reference evidence="11 12" key="1">
    <citation type="submission" date="2015-04" db="EMBL/GenBank/DDBJ databases">
        <authorList>
            <consortium name="Pathogen Informatics"/>
        </authorList>
    </citation>
    <scope>NUCLEOTIDE SEQUENCE [LARGE SCALE GENOMIC DNA]</scope>
    <source>
        <strain evidence="11 12">SGS1</strain>
    </source>
</reference>
<proteinExistence type="inferred from homology"/>
<evidence type="ECO:0000256" key="2">
    <source>
        <dbReference type="ARBA" id="ARBA00009140"/>
    </source>
</evidence>
<keyword evidence="9 10" id="KW-0472">Membrane</keyword>
<evidence type="ECO:0000256" key="8">
    <source>
        <dbReference type="ARBA" id="ARBA00022989"/>
    </source>
</evidence>
<keyword evidence="12" id="KW-1185">Reference proteome</keyword>